<evidence type="ECO:0000313" key="3">
    <source>
        <dbReference type="Proteomes" id="UP001234880"/>
    </source>
</evidence>
<dbReference type="InterPro" id="IPR011528">
    <property type="entry name" value="NERD"/>
</dbReference>
<feature type="domain" description="NERD" evidence="1">
    <location>
        <begin position="135"/>
        <end position="246"/>
    </location>
</feature>
<sequence>MDGLRVSPWKRYGHDRLYVNLPGGEKVAWFDRGTGKLNVLVEEYREAVVEVLAPYLTGTASSATSAAAATAATSATSAAAVAGHGRGALRPEDDLAANRPGSAVRAKLDELAPGIVARLVTMMLGRRSETYGWRKGLAGERRVGAELERLTRKGWRVLHSIPLPRDVDIDHVLIGPGGVFSVNTKHHRGSRIWVGDDSVKIGGQSYPYVRKSRAEARRASLALTRACGFTVDVRPVLAFVDAGTITVTPSLRDVLVVRHREFSSFTRLEEVWAPGEIGRIYDAARNRRTWRNA</sequence>
<dbReference type="PROSITE" id="PS50965">
    <property type="entry name" value="NERD"/>
    <property type="match status" value="1"/>
</dbReference>
<dbReference type="Pfam" id="PF08378">
    <property type="entry name" value="NERD"/>
    <property type="match status" value="1"/>
</dbReference>
<name>A0ABT9KSD6_9ACTN</name>
<proteinExistence type="predicted"/>
<gene>
    <name evidence="2" type="ORF">JOF35_003626</name>
</gene>
<dbReference type="Proteomes" id="UP001234880">
    <property type="component" value="Unassembled WGS sequence"/>
</dbReference>
<accession>A0ABT9KSD6</accession>
<organism evidence="2 3">
    <name type="scientific">Streptomyces demainii</name>
    <dbReference type="NCBI Taxonomy" id="588122"/>
    <lineage>
        <taxon>Bacteria</taxon>
        <taxon>Bacillati</taxon>
        <taxon>Actinomycetota</taxon>
        <taxon>Actinomycetes</taxon>
        <taxon>Kitasatosporales</taxon>
        <taxon>Streptomycetaceae</taxon>
        <taxon>Streptomyces</taxon>
    </lineage>
</organism>
<evidence type="ECO:0000313" key="2">
    <source>
        <dbReference type="EMBL" id="MDP9611349.1"/>
    </source>
</evidence>
<evidence type="ECO:0000259" key="1">
    <source>
        <dbReference type="PROSITE" id="PS50965"/>
    </source>
</evidence>
<comment type="caution">
    <text evidence="2">The sequence shown here is derived from an EMBL/GenBank/DDBJ whole genome shotgun (WGS) entry which is preliminary data.</text>
</comment>
<reference evidence="2 3" key="1">
    <citation type="submission" date="2023-07" db="EMBL/GenBank/DDBJ databases">
        <title>Sequencing the genomes of 1000 actinobacteria strains.</title>
        <authorList>
            <person name="Klenk H.-P."/>
        </authorList>
    </citation>
    <scope>NUCLEOTIDE SEQUENCE [LARGE SCALE GENOMIC DNA]</scope>
    <source>
        <strain evidence="2 3">DSM 41600</strain>
    </source>
</reference>
<keyword evidence="3" id="KW-1185">Reference proteome</keyword>
<dbReference type="RefSeq" id="WP_060949775.1">
    <property type="nucleotide sequence ID" value="NZ_JAURUE010000001.1"/>
</dbReference>
<protein>
    <recommendedName>
        <fullName evidence="1">NERD domain-containing protein</fullName>
    </recommendedName>
</protein>
<dbReference type="EMBL" id="JAURUE010000001">
    <property type="protein sequence ID" value="MDP9611349.1"/>
    <property type="molecule type" value="Genomic_DNA"/>
</dbReference>